<evidence type="ECO:0000256" key="3">
    <source>
        <dbReference type="ARBA" id="ARBA00022827"/>
    </source>
</evidence>
<evidence type="ECO:0000256" key="1">
    <source>
        <dbReference type="ARBA" id="ARBA00001974"/>
    </source>
</evidence>
<proteinExistence type="predicted"/>
<feature type="chain" id="PRO_5038526261" evidence="4">
    <location>
        <begin position="20"/>
        <end position="395"/>
    </location>
</feature>
<dbReference type="InterPro" id="IPR057661">
    <property type="entry name" value="RsdA/BaiN/AoA(So)_Rossmann"/>
</dbReference>
<accession>A0A9D1XCE0</accession>
<dbReference type="Gene3D" id="2.40.30.10">
    <property type="entry name" value="Translation factors"/>
    <property type="match status" value="1"/>
</dbReference>
<dbReference type="PANTHER" id="PTHR42887:SF2">
    <property type="entry name" value="OS12G0638800 PROTEIN"/>
    <property type="match status" value="1"/>
</dbReference>
<evidence type="ECO:0000259" key="5">
    <source>
        <dbReference type="Pfam" id="PF03486"/>
    </source>
</evidence>
<dbReference type="AlphaFoldDB" id="A0A9D1XCE0"/>
<dbReference type="PRINTS" id="PR00368">
    <property type="entry name" value="FADPNR"/>
</dbReference>
<dbReference type="Proteomes" id="UP000886890">
    <property type="component" value="Unassembled WGS sequence"/>
</dbReference>
<dbReference type="NCBIfam" id="TIGR00275">
    <property type="entry name" value="aminoacetone oxidase family FAD-binding enzyme"/>
    <property type="match status" value="1"/>
</dbReference>
<feature type="signal peptide" evidence="4">
    <location>
        <begin position="1"/>
        <end position="19"/>
    </location>
</feature>
<dbReference type="InterPro" id="IPR055178">
    <property type="entry name" value="RsdA/BaiN/AoA(So)-like_dom"/>
</dbReference>
<comment type="cofactor">
    <cofactor evidence="1">
        <name>FAD</name>
        <dbReference type="ChEBI" id="CHEBI:57692"/>
    </cofactor>
</comment>
<comment type="caution">
    <text evidence="7">The sequence shown here is derived from an EMBL/GenBank/DDBJ whole genome shotgun (WGS) entry which is preliminary data.</text>
</comment>
<keyword evidence="3" id="KW-0274">FAD</keyword>
<evidence type="ECO:0000256" key="4">
    <source>
        <dbReference type="SAM" id="SignalP"/>
    </source>
</evidence>
<evidence type="ECO:0000313" key="7">
    <source>
        <dbReference type="EMBL" id="HIX76958.1"/>
    </source>
</evidence>
<organism evidence="7 8">
    <name type="scientific">Candidatus Fusicatenibacter merdavium</name>
    <dbReference type="NCBI Taxonomy" id="2838600"/>
    <lineage>
        <taxon>Bacteria</taxon>
        <taxon>Bacillati</taxon>
        <taxon>Bacillota</taxon>
        <taxon>Clostridia</taxon>
        <taxon>Lachnospirales</taxon>
        <taxon>Lachnospiraceae</taxon>
        <taxon>Fusicatenibacter</taxon>
    </lineage>
</organism>
<reference evidence="7" key="1">
    <citation type="journal article" date="2021" name="PeerJ">
        <title>Extensive microbial diversity within the chicken gut microbiome revealed by metagenomics and culture.</title>
        <authorList>
            <person name="Gilroy R."/>
            <person name="Ravi A."/>
            <person name="Getino M."/>
            <person name="Pursley I."/>
            <person name="Horton D.L."/>
            <person name="Alikhan N.F."/>
            <person name="Baker D."/>
            <person name="Gharbi K."/>
            <person name="Hall N."/>
            <person name="Watson M."/>
            <person name="Adriaenssens E.M."/>
            <person name="Foster-Nyarko E."/>
            <person name="Jarju S."/>
            <person name="Secka A."/>
            <person name="Antonio M."/>
            <person name="Oren A."/>
            <person name="Chaudhuri R.R."/>
            <person name="La Ragione R."/>
            <person name="Hildebrand F."/>
            <person name="Pallen M.J."/>
        </authorList>
    </citation>
    <scope>NUCLEOTIDE SEQUENCE</scope>
    <source>
        <strain evidence="7">CHK183-1962</strain>
    </source>
</reference>
<dbReference type="Gene3D" id="1.10.8.260">
    <property type="entry name" value="HI0933 insert domain-like"/>
    <property type="match status" value="1"/>
</dbReference>
<dbReference type="SUPFAM" id="SSF160996">
    <property type="entry name" value="HI0933 insert domain-like"/>
    <property type="match status" value="1"/>
</dbReference>
<feature type="domain" description="RsdA/BaiN/AoA(So)-like insert" evidence="6">
    <location>
        <begin position="187"/>
        <end position="335"/>
    </location>
</feature>
<dbReference type="InterPro" id="IPR036188">
    <property type="entry name" value="FAD/NAD-bd_sf"/>
</dbReference>
<evidence type="ECO:0000256" key="2">
    <source>
        <dbReference type="ARBA" id="ARBA00022630"/>
    </source>
</evidence>
<dbReference type="PRINTS" id="PR00411">
    <property type="entry name" value="PNDRDTASEI"/>
</dbReference>
<dbReference type="InterPro" id="IPR004792">
    <property type="entry name" value="BaiN-like"/>
</dbReference>
<keyword evidence="4" id="KW-0732">Signal</keyword>
<dbReference type="PANTHER" id="PTHR42887">
    <property type="entry name" value="OS12G0638800 PROTEIN"/>
    <property type="match status" value="1"/>
</dbReference>
<protein>
    <submittedName>
        <fullName evidence="7">Aminoacetone oxidase family FAD-binding enzyme</fullName>
    </submittedName>
</protein>
<name>A0A9D1XCE0_9FIRM</name>
<dbReference type="Pfam" id="PF22780">
    <property type="entry name" value="HI0933_like_1st"/>
    <property type="match status" value="1"/>
</dbReference>
<evidence type="ECO:0000313" key="8">
    <source>
        <dbReference type="Proteomes" id="UP000886890"/>
    </source>
</evidence>
<gene>
    <name evidence="7" type="ORF">H9734_05090</name>
</gene>
<feature type="domain" description="RsdA/BaiN/AoA(So)-like Rossmann fold-like" evidence="5">
    <location>
        <begin position="2"/>
        <end position="386"/>
    </location>
</feature>
<dbReference type="Pfam" id="PF03486">
    <property type="entry name" value="HI0933_like"/>
    <property type="match status" value="1"/>
</dbReference>
<evidence type="ECO:0000259" key="6">
    <source>
        <dbReference type="Pfam" id="PF22780"/>
    </source>
</evidence>
<keyword evidence="2" id="KW-0285">Flavoprotein</keyword>
<dbReference type="InterPro" id="IPR023166">
    <property type="entry name" value="BaiN-like_dom_sf"/>
</dbReference>
<sequence length="395" mass="42818">MKIVIIGGGAAGLTAAVFAASPEHSVTVLEQNEKPGKKLLATGNGRCNLTNLDQKPEFYRTSCPERAAAVLSRFPVSSAISFFTELGIYTKNRDGWIYPNSDQASSVLAVLLMEAQHRKVKIKTREAVTGITQEGDGTWTVHTRGWNYPADRVILTTGSPASEIAGSCDDGLRMAEELGIRGISFAPALCPLKCSGLEFQKWSGVRADGRVTLFVDGVMTASERGELQLTGYGISGIPVFQVSRYAVRALEEGSYVEAELDFFPDMEEEELAVLLNQRMMHCTYKTQEELLIGLIPDKLIPVALRDGKDLDRIAHAVKCVRVTVRDSAGFARAQVCSGGVDLAEVTDTLESWRYPGLYFAGEVLDVDGACGGYNLQWAWSSGAVAGFSAAKEEKE</sequence>
<dbReference type="SUPFAM" id="SSF51905">
    <property type="entry name" value="FAD/NAD(P)-binding domain"/>
    <property type="match status" value="1"/>
</dbReference>
<reference evidence="7" key="2">
    <citation type="submission" date="2021-04" db="EMBL/GenBank/DDBJ databases">
        <authorList>
            <person name="Gilroy R."/>
        </authorList>
    </citation>
    <scope>NUCLEOTIDE SEQUENCE</scope>
    <source>
        <strain evidence="7">CHK183-1962</strain>
    </source>
</reference>
<dbReference type="EMBL" id="DXEK01000083">
    <property type="protein sequence ID" value="HIX76958.1"/>
    <property type="molecule type" value="Genomic_DNA"/>
</dbReference>
<dbReference type="Gene3D" id="3.50.50.60">
    <property type="entry name" value="FAD/NAD(P)-binding domain"/>
    <property type="match status" value="1"/>
</dbReference>